<reference evidence="1" key="2">
    <citation type="submission" date="2021-09" db="EMBL/GenBank/DDBJ databases">
        <authorList>
            <person name="Gilroy R."/>
        </authorList>
    </citation>
    <scope>NUCLEOTIDE SEQUENCE</scope>
    <source>
        <strain evidence="1">CHK174-6876</strain>
    </source>
</reference>
<comment type="caution">
    <text evidence="1">The sequence shown here is derived from an EMBL/GenBank/DDBJ whole genome shotgun (WGS) entry which is preliminary data.</text>
</comment>
<dbReference type="EMBL" id="DYXG01000027">
    <property type="protein sequence ID" value="HJE96595.1"/>
    <property type="molecule type" value="Genomic_DNA"/>
</dbReference>
<evidence type="ECO:0000313" key="1">
    <source>
        <dbReference type="EMBL" id="HJE96595.1"/>
    </source>
</evidence>
<name>A0A921K125_9LACO</name>
<gene>
    <name evidence="1" type="ORF">K8V00_03150</name>
</gene>
<sequence>MVQDMTQIIYQAFLDNTIIEKTVLNGEKHSIYYYEMPDGTLPNTMIIIRPMRPPQTQVAASDESINKSLLYQIDVQASERMIPKEIQYEVERVMHSLGFFRLNSDELDEYFPDTKRYVDARRFIKPTNLYDTSY</sequence>
<evidence type="ECO:0008006" key="3">
    <source>
        <dbReference type="Google" id="ProtNLM"/>
    </source>
</evidence>
<evidence type="ECO:0000313" key="2">
    <source>
        <dbReference type="Proteomes" id="UP000707535"/>
    </source>
</evidence>
<accession>A0A921K125</accession>
<dbReference type="Proteomes" id="UP000707535">
    <property type="component" value="Unassembled WGS sequence"/>
</dbReference>
<dbReference type="AlphaFoldDB" id="A0A921K125"/>
<reference evidence="1" key="1">
    <citation type="journal article" date="2021" name="PeerJ">
        <title>Extensive microbial diversity within the chicken gut microbiome revealed by metagenomics and culture.</title>
        <authorList>
            <person name="Gilroy R."/>
            <person name="Ravi A."/>
            <person name="Getino M."/>
            <person name="Pursley I."/>
            <person name="Horton D.L."/>
            <person name="Alikhan N.F."/>
            <person name="Baker D."/>
            <person name="Gharbi K."/>
            <person name="Hall N."/>
            <person name="Watson M."/>
            <person name="Adriaenssens E.M."/>
            <person name="Foster-Nyarko E."/>
            <person name="Jarju S."/>
            <person name="Secka A."/>
            <person name="Antonio M."/>
            <person name="Oren A."/>
            <person name="Chaudhuri R.R."/>
            <person name="La Ragione R."/>
            <person name="Hildebrand F."/>
            <person name="Pallen M.J."/>
        </authorList>
    </citation>
    <scope>NUCLEOTIDE SEQUENCE</scope>
    <source>
        <strain evidence="1">CHK174-6876</strain>
    </source>
</reference>
<proteinExistence type="predicted"/>
<protein>
    <recommendedName>
        <fullName evidence="3">Phage protein</fullName>
    </recommendedName>
</protein>
<organism evidence="1 2">
    <name type="scientific">Ligilactobacillus acidipiscis</name>
    <dbReference type="NCBI Taxonomy" id="89059"/>
    <lineage>
        <taxon>Bacteria</taxon>
        <taxon>Bacillati</taxon>
        <taxon>Bacillota</taxon>
        <taxon>Bacilli</taxon>
        <taxon>Lactobacillales</taxon>
        <taxon>Lactobacillaceae</taxon>
        <taxon>Ligilactobacillus</taxon>
    </lineage>
</organism>